<feature type="transmembrane region" description="Helical" evidence="6">
    <location>
        <begin position="327"/>
        <end position="352"/>
    </location>
</feature>
<dbReference type="EMBL" id="SRMP02000012">
    <property type="protein sequence ID" value="MFN0291469.1"/>
    <property type="molecule type" value="Genomic_DNA"/>
</dbReference>
<organism evidence="8 9">
    <name type="scientific">Pedobacter helvus</name>
    <dbReference type="NCBI Taxonomy" id="2563444"/>
    <lineage>
        <taxon>Bacteria</taxon>
        <taxon>Pseudomonadati</taxon>
        <taxon>Bacteroidota</taxon>
        <taxon>Sphingobacteriia</taxon>
        <taxon>Sphingobacteriales</taxon>
        <taxon>Sphingobacteriaceae</taxon>
        <taxon>Pedobacter</taxon>
    </lineage>
</organism>
<dbReference type="Gene3D" id="1.20.1250.20">
    <property type="entry name" value="MFS general substrate transporter like domains"/>
    <property type="match status" value="2"/>
</dbReference>
<dbReference type="Proteomes" id="UP001517367">
    <property type="component" value="Unassembled WGS sequence"/>
</dbReference>
<feature type="domain" description="Major facilitator superfamily (MFS) profile" evidence="7">
    <location>
        <begin position="9"/>
        <end position="418"/>
    </location>
</feature>
<feature type="transmembrane region" description="Helical" evidence="6">
    <location>
        <begin position="12"/>
        <end position="34"/>
    </location>
</feature>
<evidence type="ECO:0000256" key="3">
    <source>
        <dbReference type="ARBA" id="ARBA00022692"/>
    </source>
</evidence>
<dbReference type="Pfam" id="PF07690">
    <property type="entry name" value="MFS_1"/>
    <property type="match status" value="1"/>
</dbReference>
<keyword evidence="5 6" id="KW-0472">Membrane</keyword>
<feature type="transmembrane region" description="Helical" evidence="6">
    <location>
        <begin position="46"/>
        <end position="63"/>
    </location>
</feature>
<evidence type="ECO:0000256" key="4">
    <source>
        <dbReference type="ARBA" id="ARBA00022989"/>
    </source>
</evidence>
<keyword evidence="3 6" id="KW-0812">Transmembrane</keyword>
<proteinExistence type="predicted"/>
<evidence type="ECO:0000256" key="1">
    <source>
        <dbReference type="ARBA" id="ARBA00004141"/>
    </source>
</evidence>
<comment type="caution">
    <text evidence="8">The sequence shown here is derived from an EMBL/GenBank/DDBJ whole genome shotgun (WGS) entry which is preliminary data.</text>
</comment>
<sequence>MEQIKNINPIKWIPSTWFAMGLPNLVLGGTLLSLLYKNMGFSDTEITVYTGIIILPWSFKPLWGPFMELYKTKKFYIYGSQILCGILFAVAAGLLFLENFFAASVVVFLLIAFLGATQDIAADGLYLQSLSNKQQAQYVGWQGTFYNFAKLFSNGGMVFLVGLLIPLYGNTKAWAAVLLVYAAVMFLLGLYNKKFLPQTQTQVQVQTSAQVWQTLSDVITSFFKKKHIWFGILFIVLYRFAEGQAIKIMPLFFKATRDVGGLGLSEATLGMLTGIYGTIAFVLGSLTAGYFVSNKGLNRKTLLLLCACFNLPFITYAYLAFTQTSNLFIIGSAVAIEHFGYGFGFIGIILFIMQQIAPGKYQMAHYAFGSAITYFGYTLASMISGPISDYLGYKDFFIWVLFATIPAFIATWIVPLKKTEEEPNEGEIIKE</sequence>
<reference evidence="8 9" key="1">
    <citation type="submission" date="2024-12" db="EMBL/GenBank/DDBJ databases">
        <authorList>
            <person name="Hu S."/>
        </authorList>
    </citation>
    <scope>NUCLEOTIDE SEQUENCE [LARGE SCALE GENOMIC DNA]</scope>
    <source>
        <strain evidence="8 9">P-25</strain>
    </source>
</reference>
<dbReference type="InterPro" id="IPR036259">
    <property type="entry name" value="MFS_trans_sf"/>
</dbReference>
<keyword evidence="4 6" id="KW-1133">Transmembrane helix</keyword>
<dbReference type="InterPro" id="IPR020846">
    <property type="entry name" value="MFS_dom"/>
</dbReference>
<keyword evidence="9" id="KW-1185">Reference proteome</keyword>
<dbReference type="RefSeq" id="WP_246073424.1">
    <property type="nucleotide sequence ID" value="NZ_SRMP02000012.1"/>
</dbReference>
<evidence type="ECO:0000313" key="8">
    <source>
        <dbReference type="EMBL" id="MFN0291469.1"/>
    </source>
</evidence>
<dbReference type="PROSITE" id="PS50850">
    <property type="entry name" value="MFS"/>
    <property type="match status" value="1"/>
</dbReference>
<dbReference type="PANTHER" id="PTHR12778:SF10">
    <property type="entry name" value="MAJOR FACILITATOR SUPERFAMILY DOMAIN-CONTAINING PROTEIN 3"/>
    <property type="match status" value="1"/>
</dbReference>
<evidence type="ECO:0000259" key="7">
    <source>
        <dbReference type="PROSITE" id="PS50850"/>
    </source>
</evidence>
<evidence type="ECO:0000256" key="6">
    <source>
        <dbReference type="SAM" id="Phobius"/>
    </source>
</evidence>
<feature type="transmembrane region" description="Helical" evidence="6">
    <location>
        <begin position="269"/>
        <end position="290"/>
    </location>
</feature>
<feature type="transmembrane region" description="Helical" evidence="6">
    <location>
        <begin position="302"/>
        <end position="321"/>
    </location>
</feature>
<dbReference type="SUPFAM" id="SSF103473">
    <property type="entry name" value="MFS general substrate transporter"/>
    <property type="match status" value="1"/>
</dbReference>
<feature type="transmembrane region" description="Helical" evidence="6">
    <location>
        <begin position="364"/>
        <end position="384"/>
    </location>
</feature>
<evidence type="ECO:0000256" key="2">
    <source>
        <dbReference type="ARBA" id="ARBA00022448"/>
    </source>
</evidence>
<gene>
    <name evidence="8" type="ORF">E5L68_008690</name>
</gene>
<protein>
    <submittedName>
        <fullName evidence="8">MFS transporter</fullName>
    </submittedName>
</protein>
<dbReference type="PANTHER" id="PTHR12778">
    <property type="entry name" value="SOLUTE CARRIER FAMILY 33 ACETYL-COA TRANSPORTER -RELATED"/>
    <property type="match status" value="1"/>
</dbReference>
<feature type="transmembrane region" description="Helical" evidence="6">
    <location>
        <begin position="103"/>
        <end position="127"/>
    </location>
</feature>
<feature type="transmembrane region" description="Helical" evidence="6">
    <location>
        <begin position="228"/>
        <end position="249"/>
    </location>
</feature>
<feature type="transmembrane region" description="Helical" evidence="6">
    <location>
        <begin position="75"/>
        <end position="97"/>
    </location>
</feature>
<evidence type="ECO:0000256" key="5">
    <source>
        <dbReference type="ARBA" id="ARBA00023136"/>
    </source>
</evidence>
<evidence type="ECO:0000313" key="9">
    <source>
        <dbReference type="Proteomes" id="UP001517367"/>
    </source>
</evidence>
<dbReference type="InterPro" id="IPR011701">
    <property type="entry name" value="MFS"/>
</dbReference>
<feature type="transmembrane region" description="Helical" evidence="6">
    <location>
        <begin position="396"/>
        <end position="414"/>
    </location>
</feature>
<keyword evidence="2" id="KW-0813">Transport</keyword>
<comment type="subcellular location">
    <subcellularLocation>
        <location evidence="1">Membrane</location>
        <topology evidence="1">Multi-pass membrane protein</topology>
    </subcellularLocation>
</comment>
<dbReference type="InterPro" id="IPR004752">
    <property type="entry name" value="AmpG_permease/AT-1"/>
</dbReference>
<feature type="transmembrane region" description="Helical" evidence="6">
    <location>
        <begin position="148"/>
        <end position="167"/>
    </location>
</feature>
<name>A0ABW9JGF3_9SPHI</name>
<feature type="transmembrane region" description="Helical" evidence="6">
    <location>
        <begin position="173"/>
        <end position="191"/>
    </location>
</feature>
<accession>A0ABW9JGF3</accession>